<feature type="signal peptide" evidence="2">
    <location>
        <begin position="1"/>
        <end position="38"/>
    </location>
</feature>
<feature type="chain" id="PRO_5047105675" evidence="2">
    <location>
        <begin position="39"/>
        <end position="231"/>
    </location>
</feature>
<keyword evidence="4" id="KW-1185">Reference proteome</keyword>
<accession>A0ABV5WXT0</accession>
<dbReference type="PANTHER" id="PTHR36302">
    <property type="entry name" value="BLR7088 PROTEIN"/>
    <property type="match status" value="1"/>
</dbReference>
<reference evidence="3 4" key="1">
    <citation type="submission" date="2024-09" db="EMBL/GenBank/DDBJ databases">
        <authorList>
            <person name="Sun Q."/>
            <person name="Mori K."/>
        </authorList>
    </citation>
    <scope>NUCLEOTIDE SEQUENCE [LARGE SCALE GENOMIC DNA]</scope>
    <source>
        <strain evidence="3 4">JCM 11683</strain>
    </source>
</reference>
<dbReference type="EMBL" id="JBHMAU010000010">
    <property type="protein sequence ID" value="MFB9774980.1"/>
    <property type="molecule type" value="Genomic_DNA"/>
</dbReference>
<dbReference type="Proteomes" id="UP001589707">
    <property type="component" value="Unassembled WGS sequence"/>
</dbReference>
<dbReference type="InterPro" id="IPR036182">
    <property type="entry name" value="PCuAC_sf"/>
</dbReference>
<keyword evidence="2" id="KW-0732">Signal</keyword>
<feature type="compositionally biased region" description="Basic and acidic residues" evidence="1">
    <location>
        <begin position="187"/>
        <end position="231"/>
    </location>
</feature>
<dbReference type="RefSeq" id="WP_376837709.1">
    <property type="nucleotide sequence ID" value="NZ_JBHMAU010000010.1"/>
</dbReference>
<dbReference type="SUPFAM" id="SSF110087">
    <property type="entry name" value="DR1885-like metal-binding protein"/>
    <property type="match status" value="1"/>
</dbReference>
<gene>
    <name evidence="3" type="ORF">ACFFN1_00835</name>
</gene>
<dbReference type="Pfam" id="PF04314">
    <property type="entry name" value="PCuAC"/>
    <property type="match status" value="1"/>
</dbReference>
<protein>
    <submittedName>
        <fullName evidence="3">Copper chaperone PCu(A)C</fullName>
    </submittedName>
</protein>
<evidence type="ECO:0000313" key="3">
    <source>
        <dbReference type="EMBL" id="MFB9774980.1"/>
    </source>
</evidence>
<dbReference type="PROSITE" id="PS51257">
    <property type="entry name" value="PROKAR_LIPOPROTEIN"/>
    <property type="match status" value="1"/>
</dbReference>
<evidence type="ECO:0000313" key="4">
    <source>
        <dbReference type="Proteomes" id="UP001589707"/>
    </source>
</evidence>
<organism evidence="3 4">
    <name type="scientific">Brevibacterium otitidis</name>
    <dbReference type="NCBI Taxonomy" id="53364"/>
    <lineage>
        <taxon>Bacteria</taxon>
        <taxon>Bacillati</taxon>
        <taxon>Actinomycetota</taxon>
        <taxon>Actinomycetes</taxon>
        <taxon>Micrococcales</taxon>
        <taxon>Brevibacteriaceae</taxon>
        <taxon>Brevibacterium</taxon>
    </lineage>
</organism>
<proteinExistence type="predicted"/>
<name>A0ABV5WXT0_9MICO</name>
<evidence type="ECO:0000256" key="2">
    <source>
        <dbReference type="SAM" id="SignalP"/>
    </source>
</evidence>
<dbReference type="InterPro" id="IPR007410">
    <property type="entry name" value="LpqE-like"/>
</dbReference>
<dbReference type="InterPro" id="IPR058248">
    <property type="entry name" value="Lxx211020-like"/>
</dbReference>
<evidence type="ECO:0000256" key="1">
    <source>
        <dbReference type="SAM" id="MobiDB-lite"/>
    </source>
</evidence>
<feature type="region of interest" description="Disordered" evidence="1">
    <location>
        <begin position="183"/>
        <end position="231"/>
    </location>
</feature>
<dbReference type="Gene3D" id="2.60.40.1890">
    <property type="entry name" value="PCu(A)C copper chaperone"/>
    <property type="match status" value="1"/>
</dbReference>
<comment type="caution">
    <text evidence="3">The sequence shown here is derived from an EMBL/GenBank/DDBJ whole genome shotgun (WGS) entry which is preliminary data.</text>
</comment>
<dbReference type="PANTHER" id="PTHR36302:SF1">
    <property type="entry name" value="COPPER CHAPERONE PCU(A)C"/>
    <property type="match status" value="1"/>
</dbReference>
<sequence length="231" mass="23784">MKKTTAFRPTRTRALRTAAAASALGLALALTGCGSSDADTADAQAGAEADAAVDAASALTLSEGWVKAAAADDGMTAVFGQLKNSSDQDIQFTGADAAMAGMTELHETVEDGSTGSTMMQEKEGGFVIPAGGELTLEPGGNHIMLMELSEDIEPGAEVTVTLVTDAGDLEVTVPAKEFAGAQEEYEQGDHSGHDHGDHSGHDHGDHSGHDHGDHSGHDHDHGDDEHADHDH</sequence>